<accession>A0ABV9F8H5</accession>
<gene>
    <name evidence="9" type="ORF">ACFO3S_03730</name>
</gene>
<evidence type="ECO:0000256" key="6">
    <source>
        <dbReference type="ARBA" id="ARBA00023136"/>
    </source>
</evidence>
<dbReference type="RefSeq" id="WP_378092412.1">
    <property type="nucleotide sequence ID" value="NZ_JBHSEP010000002.1"/>
</dbReference>
<evidence type="ECO:0000256" key="1">
    <source>
        <dbReference type="ARBA" id="ARBA00004651"/>
    </source>
</evidence>
<dbReference type="Gene3D" id="1.10.3720.10">
    <property type="entry name" value="MetI-like"/>
    <property type="match status" value="1"/>
</dbReference>
<comment type="subcellular location">
    <subcellularLocation>
        <location evidence="1 7">Cell membrane</location>
        <topology evidence="1 7">Multi-pass membrane protein</topology>
    </subcellularLocation>
</comment>
<evidence type="ECO:0000256" key="7">
    <source>
        <dbReference type="RuleBase" id="RU363032"/>
    </source>
</evidence>
<organism evidence="9 10">
    <name type="scientific">Cohnella hongkongensis</name>
    <dbReference type="NCBI Taxonomy" id="178337"/>
    <lineage>
        <taxon>Bacteria</taxon>
        <taxon>Bacillati</taxon>
        <taxon>Bacillota</taxon>
        <taxon>Bacilli</taxon>
        <taxon>Bacillales</taxon>
        <taxon>Paenibacillaceae</taxon>
        <taxon>Cohnella</taxon>
    </lineage>
</organism>
<keyword evidence="2 7" id="KW-0813">Transport</keyword>
<keyword evidence="3" id="KW-1003">Cell membrane</keyword>
<feature type="transmembrane region" description="Helical" evidence="7">
    <location>
        <begin position="161"/>
        <end position="183"/>
    </location>
</feature>
<dbReference type="PROSITE" id="PS50928">
    <property type="entry name" value="ABC_TM1"/>
    <property type="match status" value="1"/>
</dbReference>
<dbReference type="EMBL" id="JBHSEP010000002">
    <property type="protein sequence ID" value="MFC4597340.1"/>
    <property type="molecule type" value="Genomic_DNA"/>
</dbReference>
<feature type="transmembrane region" description="Helical" evidence="7">
    <location>
        <begin position="78"/>
        <end position="102"/>
    </location>
</feature>
<feature type="transmembrane region" description="Helical" evidence="7">
    <location>
        <begin position="114"/>
        <end position="134"/>
    </location>
</feature>
<dbReference type="SUPFAM" id="SSF161098">
    <property type="entry name" value="MetI-like"/>
    <property type="match status" value="1"/>
</dbReference>
<feature type="transmembrane region" description="Helical" evidence="7">
    <location>
        <begin position="12"/>
        <end position="32"/>
    </location>
</feature>
<evidence type="ECO:0000259" key="8">
    <source>
        <dbReference type="PROSITE" id="PS50928"/>
    </source>
</evidence>
<evidence type="ECO:0000313" key="10">
    <source>
        <dbReference type="Proteomes" id="UP001596028"/>
    </source>
</evidence>
<evidence type="ECO:0000313" key="9">
    <source>
        <dbReference type="EMBL" id="MFC4597340.1"/>
    </source>
</evidence>
<dbReference type="Pfam" id="PF00528">
    <property type="entry name" value="BPD_transp_1"/>
    <property type="match status" value="1"/>
</dbReference>
<evidence type="ECO:0000256" key="5">
    <source>
        <dbReference type="ARBA" id="ARBA00022989"/>
    </source>
</evidence>
<feature type="domain" description="ABC transmembrane type-1" evidence="8">
    <location>
        <begin position="74"/>
        <end position="294"/>
    </location>
</feature>
<protein>
    <submittedName>
        <fullName evidence="9">ABC transporter permease</fullName>
    </submittedName>
</protein>
<comment type="similarity">
    <text evidence="7">Belongs to the binding-protein-dependent transport system permease family.</text>
</comment>
<keyword evidence="5 7" id="KW-1133">Transmembrane helix</keyword>
<dbReference type="CDD" id="cd06261">
    <property type="entry name" value="TM_PBP2"/>
    <property type="match status" value="1"/>
</dbReference>
<evidence type="ECO:0000256" key="2">
    <source>
        <dbReference type="ARBA" id="ARBA00022448"/>
    </source>
</evidence>
<keyword evidence="6 7" id="KW-0472">Membrane</keyword>
<dbReference type="InterPro" id="IPR050809">
    <property type="entry name" value="UgpAE/MalFG_permease"/>
</dbReference>
<evidence type="ECO:0000256" key="3">
    <source>
        <dbReference type="ARBA" id="ARBA00022475"/>
    </source>
</evidence>
<feature type="transmembrane region" description="Helical" evidence="7">
    <location>
        <begin position="215"/>
        <end position="232"/>
    </location>
</feature>
<dbReference type="Proteomes" id="UP001596028">
    <property type="component" value="Unassembled WGS sequence"/>
</dbReference>
<sequence length="304" mass="34575">MKARLFHKIKQYRTLLLMLSPTLIYFFVFSYLPMAGNVMAFKNYQYDLGIFGSKWVGFENFRFFFISGDGLRVTMNTILYNLAFIAVNTVLQVFAAVLLAEIAGRWFKKITQTVMFLPYFISWVVVGAIAYNLFNYEHGTLNNMLTALGWNPIDIYNTPSLWKYLLVIVAAWKVIGYGTVFYLSAIMGIDKELYEAADIDGANVFQQIRRITIPCLKPTIMILILLGIGNVFRGDFGMFYQLANNPILYNATDVIDTYVFRSLISNGDVGMSAAIGFYQSVLCFVTILAANYLVRSANKDYAIF</sequence>
<name>A0ABV9F8H5_9BACL</name>
<dbReference type="PANTHER" id="PTHR43227:SF11">
    <property type="entry name" value="BLL4140 PROTEIN"/>
    <property type="match status" value="1"/>
</dbReference>
<comment type="caution">
    <text evidence="9">The sequence shown here is derived from an EMBL/GenBank/DDBJ whole genome shotgun (WGS) entry which is preliminary data.</text>
</comment>
<keyword evidence="10" id="KW-1185">Reference proteome</keyword>
<proteinExistence type="inferred from homology"/>
<dbReference type="InterPro" id="IPR000515">
    <property type="entry name" value="MetI-like"/>
</dbReference>
<dbReference type="PANTHER" id="PTHR43227">
    <property type="entry name" value="BLL4140 PROTEIN"/>
    <property type="match status" value="1"/>
</dbReference>
<evidence type="ECO:0000256" key="4">
    <source>
        <dbReference type="ARBA" id="ARBA00022692"/>
    </source>
</evidence>
<dbReference type="InterPro" id="IPR035906">
    <property type="entry name" value="MetI-like_sf"/>
</dbReference>
<reference evidence="10" key="1">
    <citation type="journal article" date="2019" name="Int. J. Syst. Evol. Microbiol.">
        <title>The Global Catalogue of Microorganisms (GCM) 10K type strain sequencing project: providing services to taxonomists for standard genome sequencing and annotation.</title>
        <authorList>
            <consortium name="The Broad Institute Genomics Platform"/>
            <consortium name="The Broad Institute Genome Sequencing Center for Infectious Disease"/>
            <person name="Wu L."/>
            <person name="Ma J."/>
        </authorList>
    </citation>
    <scope>NUCLEOTIDE SEQUENCE [LARGE SCALE GENOMIC DNA]</scope>
    <source>
        <strain evidence="10">CCUG 49571</strain>
    </source>
</reference>
<keyword evidence="4 7" id="KW-0812">Transmembrane</keyword>
<feature type="transmembrane region" description="Helical" evidence="7">
    <location>
        <begin position="275"/>
        <end position="294"/>
    </location>
</feature>